<dbReference type="Proteomes" id="UP000828390">
    <property type="component" value="Unassembled WGS sequence"/>
</dbReference>
<keyword evidence="1" id="KW-1133">Transmembrane helix</keyword>
<accession>A0A9D4EGK6</accession>
<organism evidence="2 3">
    <name type="scientific">Dreissena polymorpha</name>
    <name type="common">Zebra mussel</name>
    <name type="synonym">Mytilus polymorpha</name>
    <dbReference type="NCBI Taxonomy" id="45954"/>
    <lineage>
        <taxon>Eukaryota</taxon>
        <taxon>Metazoa</taxon>
        <taxon>Spiralia</taxon>
        <taxon>Lophotrochozoa</taxon>
        <taxon>Mollusca</taxon>
        <taxon>Bivalvia</taxon>
        <taxon>Autobranchia</taxon>
        <taxon>Heteroconchia</taxon>
        <taxon>Euheterodonta</taxon>
        <taxon>Imparidentia</taxon>
        <taxon>Neoheterodontei</taxon>
        <taxon>Myida</taxon>
        <taxon>Dreissenoidea</taxon>
        <taxon>Dreissenidae</taxon>
        <taxon>Dreissena</taxon>
    </lineage>
</organism>
<reference evidence="2" key="2">
    <citation type="submission" date="2020-11" db="EMBL/GenBank/DDBJ databases">
        <authorList>
            <person name="McCartney M.A."/>
            <person name="Auch B."/>
            <person name="Kono T."/>
            <person name="Mallez S."/>
            <person name="Becker A."/>
            <person name="Gohl D.M."/>
            <person name="Silverstein K.A.T."/>
            <person name="Koren S."/>
            <person name="Bechman K.B."/>
            <person name="Herman A."/>
            <person name="Abrahante J.E."/>
            <person name="Garbe J."/>
        </authorList>
    </citation>
    <scope>NUCLEOTIDE SEQUENCE</scope>
    <source>
        <strain evidence="2">Duluth1</strain>
        <tissue evidence="2">Whole animal</tissue>
    </source>
</reference>
<evidence type="ECO:0000313" key="2">
    <source>
        <dbReference type="EMBL" id="KAH3779937.1"/>
    </source>
</evidence>
<keyword evidence="3" id="KW-1185">Reference proteome</keyword>
<protein>
    <submittedName>
        <fullName evidence="2">Uncharacterized protein</fullName>
    </submittedName>
</protein>
<keyword evidence="1" id="KW-0812">Transmembrane</keyword>
<proteinExistence type="predicted"/>
<dbReference type="AlphaFoldDB" id="A0A9D4EGK6"/>
<feature type="transmembrane region" description="Helical" evidence="1">
    <location>
        <begin position="15"/>
        <end position="41"/>
    </location>
</feature>
<keyword evidence="1" id="KW-0472">Membrane</keyword>
<gene>
    <name evidence="2" type="ORF">DPMN_157746</name>
</gene>
<reference evidence="2" key="1">
    <citation type="journal article" date="2019" name="bioRxiv">
        <title>The Genome of the Zebra Mussel, Dreissena polymorpha: A Resource for Invasive Species Research.</title>
        <authorList>
            <person name="McCartney M.A."/>
            <person name="Auch B."/>
            <person name="Kono T."/>
            <person name="Mallez S."/>
            <person name="Zhang Y."/>
            <person name="Obille A."/>
            <person name="Becker A."/>
            <person name="Abrahante J.E."/>
            <person name="Garbe J."/>
            <person name="Badalamenti J.P."/>
            <person name="Herman A."/>
            <person name="Mangelson H."/>
            <person name="Liachko I."/>
            <person name="Sullivan S."/>
            <person name="Sone E.D."/>
            <person name="Koren S."/>
            <person name="Silverstein K.A.T."/>
            <person name="Beckman K.B."/>
            <person name="Gohl D.M."/>
        </authorList>
    </citation>
    <scope>NUCLEOTIDE SEQUENCE</scope>
    <source>
        <strain evidence="2">Duluth1</strain>
        <tissue evidence="2">Whole animal</tissue>
    </source>
</reference>
<dbReference type="EMBL" id="JAIWYP010000008">
    <property type="protein sequence ID" value="KAH3779937.1"/>
    <property type="molecule type" value="Genomic_DNA"/>
</dbReference>
<sequence>MREDVHQSKTSNRDFLAIGVGIGIPIGIILAIGGVVAIGCLRKRGVLPCGKIKLTEGQPNQRQDMNYEDIIDRNEINESYCVLDRNVDSDEGTVVCVNPQNDLNGTENISNYYNTAS</sequence>
<evidence type="ECO:0000256" key="1">
    <source>
        <dbReference type="SAM" id="Phobius"/>
    </source>
</evidence>
<evidence type="ECO:0000313" key="3">
    <source>
        <dbReference type="Proteomes" id="UP000828390"/>
    </source>
</evidence>
<name>A0A9D4EGK6_DREPO</name>
<comment type="caution">
    <text evidence="2">The sequence shown here is derived from an EMBL/GenBank/DDBJ whole genome shotgun (WGS) entry which is preliminary data.</text>
</comment>